<organism evidence="2 3">
    <name type="scientific">Helicobacter didelphidarum</name>
    <dbReference type="NCBI Taxonomy" id="2040648"/>
    <lineage>
        <taxon>Bacteria</taxon>
        <taxon>Pseudomonadati</taxon>
        <taxon>Campylobacterota</taxon>
        <taxon>Epsilonproteobacteria</taxon>
        <taxon>Campylobacterales</taxon>
        <taxon>Helicobacteraceae</taxon>
        <taxon>Helicobacter</taxon>
    </lineage>
</organism>
<comment type="caution">
    <text evidence="2">The sequence shown here is derived from an EMBL/GenBank/DDBJ whole genome shotgun (WGS) entry which is preliminary data.</text>
</comment>
<keyword evidence="1" id="KW-0812">Transmembrane</keyword>
<reference evidence="2 3" key="1">
    <citation type="submission" date="2018-04" db="EMBL/GenBank/DDBJ databases">
        <title>Novel Campyloabacter and Helicobacter Species and Strains.</title>
        <authorList>
            <person name="Mannion A.J."/>
            <person name="Shen Z."/>
            <person name="Fox J.G."/>
        </authorList>
    </citation>
    <scope>NUCLEOTIDE SEQUENCE [LARGE SCALE GENOMIC DNA]</scope>
    <source>
        <strain evidence="2 3">MIT 17-337</strain>
    </source>
</reference>
<proteinExistence type="predicted"/>
<evidence type="ECO:0000313" key="2">
    <source>
        <dbReference type="EMBL" id="RDU67663.1"/>
    </source>
</evidence>
<dbReference type="Proteomes" id="UP000256379">
    <property type="component" value="Unassembled WGS sequence"/>
</dbReference>
<keyword evidence="3" id="KW-1185">Reference proteome</keyword>
<feature type="transmembrane region" description="Helical" evidence="1">
    <location>
        <begin position="51"/>
        <end position="72"/>
    </location>
</feature>
<sequence>MQELFIKCNESTGFRHYEYYKENEKVHRQFESFTNEVKYFLVLEYIMKKNLYIYIIFYHFFLYLYIFSVIILKLKESLKMPQKAWKLPYTL</sequence>
<protein>
    <submittedName>
        <fullName evidence="2">Uncharacterized protein</fullName>
    </submittedName>
</protein>
<dbReference type="EMBL" id="NXLQ01000001">
    <property type="protein sequence ID" value="RDU67663.1"/>
    <property type="molecule type" value="Genomic_DNA"/>
</dbReference>
<evidence type="ECO:0000313" key="3">
    <source>
        <dbReference type="Proteomes" id="UP000256379"/>
    </source>
</evidence>
<evidence type="ECO:0000256" key="1">
    <source>
        <dbReference type="SAM" id="Phobius"/>
    </source>
</evidence>
<keyword evidence="1" id="KW-0472">Membrane</keyword>
<name>A0A3D8IRD6_9HELI</name>
<accession>A0A3D8IRD6</accession>
<keyword evidence="1" id="KW-1133">Transmembrane helix</keyword>
<gene>
    <name evidence="2" type="ORF">CQA53_01285</name>
</gene>
<dbReference type="AlphaFoldDB" id="A0A3D8IRD6"/>